<dbReference type="STRING" id="574650.SAMN04487966_101370"/>
<dbReference type="InterPro" id="IPR011008">
    <property type="entry name" value="Dimeric_a/b-barrel"/>
</dbReference>
<evidence type="ECO:0000256" key="7">
    <source>
        <dbReference type="ARBA" id="ARBA00049896"/>
    </source>
</evidence>
<evidence type="ECO:0000256" key="2">
    <source>
        <dbReference type="ARBA" id="ARBA00022617"/>
    </source>
</evidence>
<keyword evidence="2 9" id="KW-0349">Heme</keyword>
<keyword evidence="9" id="KW-0350">Heme biosynthesis</keyword>
<dbReference type="GO" id="GO:0006785">
    <property type="term" value="P:heme B biosynthetic process"/>
    <property type="evidence" value="ECO:0007669"/>
    <property type="project" value="UniProtKB-UniRule"/>
</dbReference>
<dbReference type="EC" id="1.3.98.5" evidence="8 9"/>
<dbReference type="HAMAP" id="MF_02244">
    <property type="entry name" value="Coproheme_decarbox_2"/>
    <property type="match status" value="1"/>
</dbReference>
<comment type="catalytic activity">
    <reaction evidence="9">
        <text>harderoheme III + H2O2 + H(+) = heme b + CO2 + 2 H2O</text>
        <dbReference type="Rhea" id="RHEA:57944"/>
        <dbReference type="ChEBI" id="CHEBI:15377"/>
        <dbReference type="ChEBI" id="CHEBI:15378"/>
        <dbReference type="ChEBI" id="CHEBI:16240"/>
        <dbReference type="ChEBI" id="CHEBI:16526"/>
        <dbReference type="ChEBI" id="CHEBI:60344"/>
        <dbReference type="ChEBI" id="CHEBI:142463"/>
    </reaction>
</comment>
<dbReference type="OrthoDB" id="9773646at2"/>
<comment type="pathway">
    <text evidence="9">Porphyrin-containing compound metabolism; protoheme biosynthesis.</text>
</comment>
<sequence length="249" mass="28416">MTEHQTAPETSSAPAETAAPKDGGHVDWFTTYTVFARDDRGGRGTHTAAEHERAVKEYESLVAELEQGGVTVRGTYDVSGMRADADVMVWMYGHVAEDLQAAIRRLRRTELLSGTKIVLSAMGSDRMAEFTKDHIPAFAMGRKPLKWLCFYPFVRSYDWYTLEPKERGRMLRDHGLLGREFPMVWANTTSAFALNDWEWLLGLEAPELNNLVDMMRHLRNNETRHYVREEVPFYTGRLITAEEIAEVLS</sequence>
<keyword evidence="12" id="KW-1185">Reference proteome</keyword>
<dbReference type="RefSeq" id="WP_091693419.1">
    <property type="nucleotide sequence ID" value="NZ_FPCG01000001.1"/>
</dbReference>
<evidence type="ECO:0000256" key="9">
    <source>
        <dbReference type="HAMAP-Rule" id="MF_02244"/>
    </source>
</evidence>
<dbReference type="SUPFAM" id="SSF54909">
    <property type="entry name" value="Dimeric alpha+beta barrel"/>
    <property type="match status" value="1"/>
</dbReference>
<protein>
    <recommendedName>
        <fullName evidence="1 9">Coproheme decarboxylase</fullName>
        <ecNumber evidence="8 9">1.3.98.5</ecNumber>
    </recommendedName>
    <alternativeName>
        <fullName evidence="5 9">Coproheme III oxidative decarboxylase</fullName>
    </alternativeName>
    <alternativeName>
        <fullName evidence="6 9">Hydrogen peroxide-dependent heme synthase</fullName>
    </alternativeName>
</protein>
<dbReference type="PANTHER" id="PTHR36843">
    <property type="entry name" value="HEME-DEPENDENT PEROXIDASE YWFI-RELATED"/>
    <property type="match status" value="1"/>
</dbReference>
<comment type="function">
    <text evidence="9">Involved in coproporphyrin-dependent heme b biosynthesis. Catalyzes the decarboxylation of Fe-coproporphyrin III (coproheme) to heme b (protoheme IX), the last step of the pathway. The reaction occurs in a stepwise manner with a three-propionate intermediate.</text>
</comment>
<evidence type="ECO:0000313" key="11">
    <source>
        <dbReference type="EMBL" id="SFV20432.1"/>
    </source>
</evidence>
<dbReference type="Pfam" id="PF06778">
    <property type="entry name" value="Chlor_dismutase"/>
    <property type="match status" value="1"/>
</dbReference>
<comment type="catalytic activity">
    <reaction evidence="7">
        <text>Fe-coproporphyrin III + 2 H2O2 + 2 H(+) = heme b + 2 CO2 + 4 H2O</text>
        <dbReference type="Rhea" id="RHEA:56516"/>
        <dbReference type="ChEBI" id="CHEBI:15377"/>
        <dbReference type="ChEBI" id="CHEBI:15378"/>
        <dbReference type="ChEBI" id="CHEBI:16240"/>
        <dbReference type="ChEBI" id="CHEBI:16526"/>
        <dbReference type="ChEBI" id="CHEBI:60344"/>
        <dbReference type="ChEBI" id="CHEBI:68438"/>
        <dbReference type="EC" id="1.3.98.5"/>
    </reaction>
    <physiologicalReaction direction="left-to-right" evidence="7">
        <dbReference type="Rhea" id="RHEA:56517"/>
    </physiologicalReaction>
</comment>
<dbReference type="Gene3D" id="3.30.70.1030">
    <property type="entry name" value="Apc35880, domain 1"/>
    <property type="match status" value="2"/>
</dbReference>
<evidence type="ECO:0000256" key="1">
    <source>
        <dbReference type="ARBA" id="ARBA00014413"/>
    </source>
</evidence>
<evidence type="ECO:0000256" key="10">
    <source>
        <dbReference type="SAM" id="MobiDB-lite"/>
    </source>
</evidence>
<dbReference type="GO" id="GO:0046872">
    <property type="term" value="F:metal ion binding"/>
    <property type="evidence" value="ECO:0007669"/>
    <property type="project" value="UniProtKB-KW"/>
</dbReference>
<evidence type="ECO:0000256" key="3">
    <source>
        <dbReference type="ARBA" id="ARBA00022723"/>
    </source>
</evidence>
<evidence type="ECO:0000313" key="12">
    <source>
        <dbReference type="Proteomes" id="UP000198881"/>
    </source>
</evidence>
<dbReference type="InterPro" id="IPR010644">
    <property type="entry name" value="ChdC/CLD"/>
</dbReference>
<comment type="similarity">
    <text evidence="9">Belongs to the ChdC family. Type 2 subfamily.</text>
</comment>
<dbReference type="NCBIfam" id="NF042928">
    <property type="entry name" value="HemQ_actino"/>
    <property type="match status" value="1"/>
</dbReference>
<evidence type="ECO:0000256" key="4">
    <source>
        <dbReference type="ARBA" id="ARBA00023004"/>
    </source>
</evidence>
<dbReference type="EMBL" id="FPCG01000001">
    <property type="protein sequence ID" value="SFV20432.1"/>
    <property type="molecule type" value="Genomic_DNA"/>
</dbReference>
<gene>
    <name evidence="9" type="primary">chdC</name>
    <name evidence="11" type="ORF">SAMN04487966_101370</name>
</gene>
<feature type="active site" evidence="9">
    <location>
        <position position="151"/>
    </location>
</feature>
<evidence type="ECO:0000256" key="8">
    <source>
        <dbReference type="ARBA" id="ARBA00050019"/>
    </source>
</evidence>
<comment type="catalytic activity">
    <reaction evidence="9">
        <text>Fe-coproporphyrin III + H2O2 + H(+) = harderoheme III + CO2 + 2 H2O</text>
        <dbReference type="Rhea" id="RHEA:57940"/>
        <dbReference type="ChEBI" id="CHEBI:15377"/>
        <dbReference type="ChEBI" id="CHEBI:15378"/>
        <dbReference type="ChEBI" id="CHEBI:16240"/>
        <dbReference type="ChEBI" id="CHEBI:16526"/>
        <dbReference type="ChEBI" id="CHEBI:68438"/>
        <dbReference type="ChEBI" id="CHEBI:142463"/>
    </reaction>
</comment>
<dbReference type="GO" id="GO:0016634">
    <property type="term" value="F:oxidoreductase activity, acting on the CH-CH group of donors, oxygen as acceptor"/>
    <property type="evidence" value="ECO:0007669"/>
    <property type="project" value="UniProtKB-UniRule"/>
</dbReference>
<feature type="region of interest" description="Disordered" evidence="10">
    <location>
        <begin position="1"/>
        <end position="24"/>
    </location>
</feature>
<organism evidence="11 12">
    <name type="scientific">Micrococcus terreus</name>
    <dbReference type="NCBI Taxonomy" id="574650"/>
    <lineage>
        <taxon>Bacteria</taxon>
        <taxon>Bacillati</taxon>
        <taxon>Actinomycetota</taxon>
        <taxon>Actinomycetes</taxon>
        <taxon>Micrococcales</taxon>
        <taxon>Micrococcaceae</taxon>
        <taxon>Micrococcus</taxon>
    </lineage>
</organism>
<feature type="compositionally biased region" description="Polar residues" evidence="10">
    <location>
        <begin position="1"/>
        <end position="14"/>
    </location>
</feature>
<keyword evidence="9" id="KW-0560">Oxidoreductase</keyword>
<feature type="binding site" description="axial binding residue" evidence="9">
    <location>
        <position position="174"/>
    </location>
    <ligand>
        <name>Fe-coproporphyrin III</name>
        <dbReference type="ChEBI" id="CHEBI:68438"/>
    </ligand>
    <ligandPart>
        <name>Fe</name>
        <dbReference type="ChEBI" id="CHEBI:18248"/>
    </ligandPart>
</feature>
<evidence type="ECO:0000256" key="6">
    <source>
        <dbReference type="ARBA" id="ARBA00030236"/>
    </source>
</evidence>
<evidence type="ECO:0000256" key="5">
    <source>
        <dbReference type="ARBA" id="ARBA00029882"/>
    </source>
</evidence>
<proteinExistence type="inferred from homology"/>
<accession>A0A1I7MES7</accession>
<dbReference type="GO" id="GO:0020037">
    <property type="term" value="F:heme binding"/>
    <property type="evidence" value="ECO:0007669"/>
    <property type="project" value="InterPro"/>
</dbReference>
<name>A0A1I7MES7_9MICC</name>
<dbReference type="Proteomes" id="UP000198881">
    <property type="component" value="Unassembled WGS sequence"/>
</dbReference>
<reference evidence="11 12" key="1">
    <citation type="submission" date="2016-10" db="EMBL/GenBank/DDBJ databases">
        <authorList>
            <person name="de Groot N.N."/>
        </authorList>
    </citation>
    <scope>NUCLEOTIDE SEQUENCE [LARGE SCALE GENOMIC DNA]</scope>
    <source>
        <strain evidence="11 12">CGMCC 1.7054</strain>
    </source>
</reference>
<comment type="cofactor">
    <cofactor evidence="9">
        <name>Fe-coproporphyrin III</name>
        <dbReference type="ChEBI" id="CHEBI:68438"/>
    </cofactor>
    <text evidence="9">Fe-coproporphyrin III acts as both substrate and redox cofactor.</text>
</comment>
<keyword evidence="3 9" id="KW-0479">Metal-binding</keyword>
<dbReference type="PANTHER" id="PTHR36843:SF1">
    <property type="entry name" value="COPROHEME DECARBOXYLASE"/>
    <property type="match status" value="1"/>
</dbReference>
<keyword evidence="4 9" id="KW-0408">Iron</keyword>
<dbReference type="AlphaFoldDB" id="A0A1I7MES7"/>